<dbReference type="Proteomes" id="UP000887579">
    <property type="component" value="Unplaced"/>
</dbReference>
<evidence type="ECO:0000313" key="1">
    <source>
        <dbReference type="Proteomes" id="UP000887579"/>
    </source>
</evidence>
<organism evidence="1 2">
    <name type="scientific">Panagrolaimus sp. ES5</name>
    <dbReference type="NCBI Taxonomy" id="591445"/>
    <lineage>
        <taxon>Eukaryota</taxon>
        <taxon>Metazoa</taxon>
        <taxon>Ecdysozoa</taxon>
        <taxon>Nematoda</taxon>
        <taxon>Chromadorea</taxon>
        <taxon>Rhabditida</taxon>
        <taxon>Tylenchina</taxon>
        <taxon>Panagrolaimomorpha</taxon>
        <taxon>Panagrolaimoidea</taxon>
        <taxon>Panagrolaimidae</taxon>
        <taxon>Panagrolaimus</taxon>
    </lineage>
</organism>
<name>A0AC34G5L0_9BILA</name>
<proteinExistence type="predicted"/>
<sequence length="438" mass="50917">MSDDDLFLPEETTTSNSRSDFGSLFGSGTTAKREKKSVEDLFGTSTTTTNASAKPNTFQISSSRKRPTVTFQDPPVTVSRNTIPTETKPETTKPPSTDLLDSLFTSSLTGGRRRQPETNPAKRPATTSAGSGRRPATDFLDENPPQRVDPIPNRQNDAEVENLRREISTLKYEKTEDQETIQKLQANISKLKDEHSREIEQINRRHRDEIETLNKKHEVEKSQVEKTERAQADILSSINEYQNIFKDVIDRIETIQSSTSTIQEQVGLIKDKNEETEHVIEFANNQVEEAQKRLYKELEEWEERKRQNSSSIEFEFDKLTRTYKEEIVEGREWIQKERDKLYAEKRAFQEEQTNIIVTFENRKEELDDLKSEFLKKEHDLLVRVVNERSILQQQQREFELQRNADIIRLRKEAEELEVCFAQVQNALAAIESIRKDYE</sequence>
<protein>
    <submittedName>
        <fullName evidence="2">Uncharacterized protein</fullName>
    </submittedName>
</protein>
<evidence type="ECO:0000313" key="2">
    <source>
        <dbReference type="WBParaSite" id="ES5_v2.g24799.t1"/>
    </source>
</evidence>
<dbReference type="WBParaSite" id="ES5_v2.g24799.t1">
    <property type="protein sequence ID" value="ES5_v2.g24799.t1"/>
    <property type="gene ID" value="ES5_v2.g24799"/>
</dbReference>
<accession>A0AC34G5L0</accession>
<reference evidence="2" key="1">
    <citation type="submission" date="2022-11" db="UniProtKB">
        <authorList>
            <consortium name="WormBaseParasite"/>
        </authorList>
    </citation>
    <scope>IDENTIFICATION</scope>
</reference>